<dbReference type="Proteomes" id="UP000887116">
    <property type="component" value="Unassembled WGS sequence"/>
</dbReference>
<dbReference type="PRINTS" id="PR00179">
    <property type="entry name" value="LIPOCALIN"/>
</dbReference>
<dbReference type="EMBL" id="BMAO01025615">
    <property type="protein sequence ID" value="GFR03831.1"/>
    <property type="molecule type" value="Genomic_DNA"/>
</dbReference>
<evidence type="ECO:0000313" key="5">
    <source>
        <dbReference type="EMBL" id="GFR03831.1"/>
    </source>
</evidence>
<keyword evidence="6" id="KW-1185">Reference proteome</keyword>
<name>A0A8X6JEN7_TRICU</name>
<keyword evidence="2" id="KW-0732">Signal</keyword>
<feature type="domain" description="Lipocalin/cytosolic fatty-acid binding" evidence="4">
    <location>
        <begin position="101"/>
        <end position="175"/>
    </location>
</feature>
<evidence type="ECO:0000259" key="4">
    <source>
        <dbReference type="Pfam" id="PF00061"/>
    </source>
</evidence>
<dbReference type="GO" id="GO:0006629">
    <property type="term" value="P:lipid metabolic process"/>
    <property type="evidence" value="ECO:0007669"/>
    <property type="project" value="TreeGrafter"/>
</dbReference>
<evidence type="ECO:0000256" key="3">
    <source>
        <dbReference type="SAM" id="MobiDB-lite"/>
    </source>
</evidence>
<organism evidence="5 6">
    <name type="scientific">Trichonephila clavata</name>
    <name type="common">Joro spider</name>
    <name type="synonym">Nephila clavata</name>
    <dbReference type="NCBI Taxonomy" id="2740835"/>
    <lineage>
        <taxon>Eukaryota</taxon>
        <taxon>Metazoa</taxon>
        <taxon>Ecdysozoa</taxon>
        <taxon>Arthropoda</taxon>
        <taxon>Chelicerata</taxon>
        <taxon>Arachnida</taxon>
        <taxon>Araneae</taxon>
        <taxon>Araneomorphae</taxon>
        <taxon>Entelegynae</taxon>
        <taxon>Araneoidea</taxon>
        <taxon>Nephilidae</taxon>
        <taxon>Trichonephila</taxon>
    </lineage>
</organism>
<dbReference type="Gene3D" id="2.40.128.20">
    <property type="match status" value="1"/>
</dbReference>
<feature type="region of interest" description="Disordered" evidence="3">
    <location>
        <begin position="184"/>
        <end position="209"/>
    </location>
</feature>
<dbReference type="Pfam" id="PF00061">
    <property type="entry name" value="Lipocalin"/>
    <property type="match status" value="1"/>
</dbReference>
<dbReference type="OrthoDB" id="6728016at2759"/>
<proteinExistence type="inferred from homology"/>
<dbReference type="InterPro" id="IPR022271">
    <property type="entry name" value="Lipocalin_ApoD"/>
</dbReference>
<dbReference type="GO" id="GO:0005737">
    <property type="term" value="C:cytoplasm"/>
    <property type="evidence" value="ECO:0007669"/>
    <property type="project" value="TreeGrafter"/>
</dbReference>
<comment type="similarity">
    <text evidence="1 2">Belongs to the calycin superfamily. Lipocalin family.</text>
</comment>
<feature type="signal peptide" evidence="2">
    <location>
        <begin position="1"/>
        <end position="19"/>
    </location>
</feature>
<reference evidence="5" key="1">
    <citation type="submission" date="2020-07" db="EMBL/GenBank/DDBJ databases">
        <title>Multicomponent nature underlies the extraordinary mechanical properties of spider dragline silk.</title>
        <authorList>
            <person name="Kono N."/>
            <person name="Nakamura H."/>
            <person name="Mori M."/>
            <person name="Yoshida Y."/>
            <person name="Ohtoshi R."/>
            <person name="Malay A.D."/>
            <person name="Moran D.A.P."/>
            <person name="Tomita M."/>
            <person name="Numata K."/>
            <person name="Arakawa K."/>
        </authorList>
    </citation>
    <scope>NUCLEOTIDE SEQUENCE</scope>
</reference>
<evidence type="ECO:0000256" key="2">
    <source>
        <dbReference type="PIRNR" id="PIRNR036893"/>
    </source>
</evidence>
<sequence>MSVVGVIVLLLSVTVGCYGNSFKMGACPRVTVMEQVDFERFAGEWYVVKRFNPMATCTKLVIEKGPDDAYTINETSRPLGLNFGIPQQYIKARKIKFLRNDTNSIFKVERNFAHFALSTFGIVDTDYNNYAVVWGCDPVLFGSVQNVDIFSRQPTLDKDIIKSAKNNLKEMGIDISPMDNIAQSHCGTSSSGDGSGSEVDRNTNNIVAG</sequence>
<evidence type="ECO:0000313" key="6">
    <source>
        <dbReference type="Proteomes" id="UP000887116"/>
    </source>
</evidence>
<dbReference type="AlphaFoldDB" id="A0A8X6JEN7"/>
<dbReference type="GO" id="GO:0000302">
    <property type="term" value="P:response to reactive oxygen species"/>
    <property type="evidence" value="ECO:0007669"/>
    <property type="project" value="TreeGrafter"/>
</dbReference>
<dbReference type="SUPFAM" id="SSF50814">
    <property type="entry name" value="Lipocalins"/>
    <property type="match status" value="1"/>
</dbReference>
<dbReference type="PIRSF" id="PIRSF036893">
    <property type="entry name" value="Lipocalin_ApoD"/>
    <property type="match status" value="1"/>
</dbReference>
<dbReference type="InterPro" id="IPR012674">
    <property type="entry name" value="Calycin"/>
</dbReference>
<gene>
    <name evidence="5" type="primary">AVEN_111284_1</name>
    <name evidence="5" type="ORF">TNCT_106071</name>
</gene>
<dbReference type="PANTHER" id="PTHR10612">
    <property type="entry name" value="APOLIPOPROTEIN D"/>
    <property type="match status" value="1"/>
</dbReference>
<accession>A0A8X6JEN7</accession>
<evidence type="ECO:0000256" key="1">
    <source>
        <dbReference type="ARBA" id="ARBA00006889"/>
    </source>
</evidence>
<dbReference type="PANTHER" id="PTHR10612:SF49">
    <property type="entry name" value="APOLIPOPROTEIN D-LIKE PROTEIN"/>
    <property type="match status" value="1"/>
</dbReference>
<protein>
    <recommendedName>
        <fullName evidence="4">Lipocalin/cytosolic fatty-acid binding domain-containing protein</fullName>
    </recommendedName>
</protein>
<feature type="chain" id="PRO_5036522782" description="Lipocalin/cytosolic fatty-acid binding domain-containing protein" evidence="2">
    <location>
        <begin position="20"/>
        <end position="209"/>
    </location>
</feature>
<dbReference type="InterPro" id="IPR000566">
    <property type="entry name" value="Lipocln_cytosolic_FA-bd_dom"/>
</dbReference>
<comment type="caution">
    <text evidence="5">The sequence shown here is derived from an EMBL/GenBank/DDBJ whole genome shotgun (WGS) entry which is preliminary data.</text>
</comment>